<dbReference type="Gene3D" id="1.10.1200.10">
    <property type="entry name" value="ACP-like"/>
    <property type="match status" value="1"/>
</dbReference>
<organism evidence="2 3">
    <name type="scientific">Sphaerisporangium rubeum</name>
    <dbReference type="NCBI Taxonomy" id="321317"/>
    <lineage>
        <taxon>Bacteria</taxon>
        <taxon>Bacillati</taxon>
        <taxon>Actinomycetota</taxon>
        <taxon>Actinomycetes</taxon>
        <taxon>Streptosporangiales</taxon>
        <taxon>Streptosporangiaceae</taxon>
        <taxon>Sphaerisporangium</taxon>
    </lineage>
</organism>
<dbReference type="PROSITE" id="PS50075">
    <property type="entry name" value="CARRIER"/>
    <property type="match status" value="1"/>
</dbReference>
<reference evidence="2 3" key="1">
    <citation type="submission" date="2020-08" db="EMBL/GenBank/DDBJ databases">
        <title>Sequencing the genomes of 1000 actinobacteria strains.</title>
        <authorList>
            <person name="Klenk H.-P."/>
        </authorList>
    </citation>
    <scope>NUCLEOTIDE SEQUENCE [LARGE SCALE GENOMIC DNA]</scope>
    <source>
        <strain evidence="2 3">DSM 44936</strain>
    </source>
</reference>
<sequence>MSETTTELRHELAGMIASASDGEVRAEDALTGRHSLSALGFSSLARIRLIDAIEDTFGVDVDLGGDLSSFESVDTLAAHVATLLAAR</sequence>
<gene>
    <name evidence="2" type="ORF">BJ992_000214</name>
</gene>
<accession>A0A7X0I963</accession>
<dbReference type="SUPFAM" id="SSF47336">
    <property type="entry name" value="ACP-like"/>
    <property type="match status" value="1"/>
</dbReference>
<keyword evidence="3" id="KW-1185">Reference proteome</keyword>
<dbReference type="Pfam" id="PF00550">
    <property type="entry name" value="PP-binding"/>
    <property type="match status" value="1"/>
</dbReference>
<protein>
    <submittedName>
        <fullName evidence="2">Acyl carrier protein</fullName>
    </submittedName>
</protein>
<evidence type="ECO:0000259" key="1">
    <source>
        <dbReference type="PROSITE" id="PS50075"/>
    </source>
</evidence>
<dbReference type="EMBL" id="JACHIU010000001">
    <property type="protein sequence ID" value="MBB6470783.1"/>
    <property type="molecule type" value="Genomic_DNA"/>
</dbReference>
<proteinExistence type="predicted"/>
<dbReference type="InterPro" id="IPR009081">
    <property type="entry name" value="PP-bd_ACP"/>
</dbReference>
<dbReference type="RefSeq" id="WP_184978096.1">
    <property type="nucleotide sequence ID" value="NZ_BAAALO010000006.1"/>
</dbReference>
<evidence type="ECO:0000313" key="3">
    <source>
        <dbReference type="Proteomes" id="UP000555564"/>
    </source>
</evidence>
<dbReference type="AlphaFoldDB" id="A0A7X0I963"/>
<name>A0A7X0I963_9ACTN</name>
<evidence type="ECO:0000313" key="2">
    <source>
        <dbReference type="EMBL" id="MBB6470783.1"/>
    </source>
</evidence>
<dbReference type="Proteomes" id="UP000555564">
    <property type="component" value="Unassembled WGS sequence"/>
</dbReference>
<comment type="caution">
    <text evidence="2">The sequence shown here is derived from an EMBL/GenBank/DDBJ whole genome shotgun (WGS) entry which is preliminary data.</text>
</comment>
<dbReference type="InterPro" id="IPR036736">
    <property type="entry name" value="ACP-like_sf"/>
</dbReference>
<feature type="domain" description="Carrier" evidence="1">
    <location>
        <begin position="1"/>
        <end position="84"/>
    </location>
</feature>